<organism evidence="6 7">
    <name type="scientific">Parvularcula bermudensis (strain ATCC BAA-594 / HTCC2503 / KCTC 12087)</name>
    <dbReference type="NCBI Taxonomy" id="314260"/>
    <lineage>
        <taxon>Bacteria</taxon>
        <taxon>Pseudomonadati</taxon>
        <taxon>Pseudomonadota</taxon>
        <taxon>Alphaproteobacteria</taxon>
        <taxon>Parvularculales</taxon>
        <taxon>Parvularculaceae</taxon>
        <taxon>Parvularcula</taxon>
    </lineage>
</organism>
<dbReference type="InterPro" id="IPR002509">
    <property type="entry name" value="NODB_dom"/>
</dbReference>
<comment type="similarity">
    <text evidence="2">Belongs to the polysaccharide deacetylase family.</text>
</comment>
<dbReference type="NCBIfam" id="TIGR03006">
    <property type="entry name" value="pepcterm_polyde"/>
    <property type="match status" value="1"/>
</dbReference>
<evidence type="ECO:0000256" key="4">
    <source>
        <dbReference type="ARBA" id="ARBA00032976"/>
    </source>
</evidence>
<accession>E0TGM6</accession>
<evidence type="ECO:0000313" key="6">
    <source>
        <dbReference type="EMBL" id="ADM10158.1"/>
    </source>
</evidence>
<keyword evidence="7" id="KW-1185">Reference proteome</keyword>
<dbReference type="PANTHER" id="PTHR47561">
    <property type="entry name" value="POLYSACCHARIDE DEACETYLASE FAMILY PROTEIN (AFU_ORTHOLOGUE AFUA_6G05030)"/>
    <property type="match status" value="1"/>
</dbReference>
<dbReference type="InterPro" id="IPR011330">
    <property type="entry name" value="Glyco_hydro/deAcase_b/a-brl"/>
</dbReference>
<dbReference type="Proteomes" id="UP000001302">
    <property type="component" value="Chromosome"/>
</dbReference>
<dbReference type="EMBL" id="CP002156">
    <property type="protein sequence ID" value="ADM10158.1"/>
    <property type="molecule type" value="Genomic_DNA"/>
</dbReference>
<evidence type="ECO:0000256" key="2">
    <source>
        <dbReference type="ARBA" id="ARBA00010973"/>
    </source>
</evidence>
<comment type="function">
    <text evidence="1">Is involved in generating a small heat-stable compound (Nod), an acylated oligomer of N-acetylglucosamine, that stimulates mitosis in various plant protoplasts.</text>
</comment>
<dbReference type="AlphaFoldDB" id="E0TGM6"/>
<dbReference type="SUPFAM" id="SSF88713">
    <property type="entry name" value="Glycoside hydrolase/deacetylase"/>
    <property type="match status" value="1"/>
</dbReference>
<evidence type="ECO:0000256" key="3">
    <source>
        <dbReference type="ARBA" id="ARBA00020071"/>
    </source>
</evidence>
<gene>
    <name evidence="6" type="ordered locus">PB2503_10534</name>
</gene>
<dbReference type="InterPro" id="IPR014344">
    <property type="entry name" value="XrtA_polysacc_deacetyl"/>
</dbReference>
<reference evidence="6 7" key="2">
    <citation type="journal article" date="2011" name="J. Bacteriol.">
        <title>Complete genome sequence of strain HTCC2503T of Parvularcula bermudensis, the type species of the order "Parvularculales" in the class Alphaproteobacteria.</title>
        <authorList>
            <person name="Oh H.M."/>
            <person name="Kang I."/>
            <person name="Vergin K.L."/>
            <person name="Kang D."/>
            <person name="Rhee K.H."/>
            <person name="Giovannoni S.J."/>
            <person name="Cho J.C."/>
        </authorList>
    </citation>
    <scope>NUCLEOTIDE SEQUENCE [LARGE SCALE GENOMIC DNA]</scope>
    <source>
        <strain evidence="7">ATCC BAA-594 / HTCC2503 / KCTC 12087</strain>
    </source>
</reference>
<dbReference type="eggNOG" id="COG0726">
    <property type="taxonomic scope" value="Bacteria"/>
</dbReference>
<dbReference type="InterPro" id="IPR045235">
    <property type="entry name" value="PuuE_HpPgdA-like"/>
</dbReference>
<dbReference type="Pfam" id="PF11959">
    <property type="entry name" value="DUF3473"/>
    <property type="match status" value="1"/>
</dbReference>
<reference evidence="7" key="1">
    <citation type="submission" date="2010-08" db="EMBL/GenBank/DDBJ databases">
        <title>Genome sequence of Parvularcula bermudensis HTCC2503.</title>
        <authorList>
            <person name="Kang D.-M."/>
            <person name="Oh H.-M."/>
            <person name="Cho J.-C."/>
        </authorList>
    </citation>
    <scope>NUCLEOTIDE SEQUENCE [LARGE SCALE GENOMIC DNA]</scope>
    <source>
        <strain evidence="7">ATCC BAA-594 / HTCC2503 / KCTC 12087</strain>
    </source>
</reference>
<proteinExistence type="inferred from homology"/>
<evidence type="ECO:0000256" key="1">
    <source>
        <dbReference type="ARBA" id="ARBA00003236"/>
    </source>
</evidence>
<dbReference type="Gene3D" id="3.20.20.370">
    <property type="entry name" value="Glycoside hydrolase/deacetylase"/>
    <property type="match status" value="1"/>
</dbReference>
<feature type="domain" description="NodB homology" evidence="5">
    <location>
        <begin position="10"/>
        <end position="276"/>
    </location>
</feature>
<protein>
    <recommendedName>
        <fullName evidence="3">Chitooligosaccharide deacetylase</fullName>
    </recommendedName>
    <alternativeName>
        <fullName evidence="4">Nodulation protein B</fullName>
    </alternativeName>
</protein>
<evidence type="ECO:0000313" key="7">
    <source>
        <dbReference type="Proteomes" id="UP000001302"/>
    </source>
</evidence>
<dbReference type="PROSITE" id="PS51677">
    <property type="entry name" value="NODB"/>
    <property type="match status" value="1"/>
</dbReference>
<evidence type="ECO:0000259" key="5">
    <source>
        <dbReference type="PROSITE" id="PS51677"/>
    </source>
</evidence>
<dbReference type="Pfam" id="PF01522">
    <property type="entry name" value="Polysacc_deac_1"/>
    <property type="match status" value="1"/>
</dbReference>
<dbReference type="CDD" id="cd10941">
    <property type="entry name" value="CE4_PuuE_HpPgdA_like_2"/>
    <property type="match status" value="1"/>
</dbReference>
<dbReference type="GO" id="GO:0005975">
    <property type="term" value="P:carbohydrate metabolic process"/>
    <property type="evidence" value="ECO:0007669"/>
    <property type="project" value="InterPro"/>
</dbReference>
<dbReference type="PANTHER" id="PTHR47561:SF1">
    <property type="entry name" value="POLYSACCHARIDE DEACETYLASE FAMILY PROTEIN (AFU_ORTHOLOGUE AFUA_6G05030)"/>
    <property type="match status" value="1"/>
</dbReference>
<dbReference type="InterPro" id="IPR022560">
    <property type="entry name" value="DUF3473"/>
</dbReference>
<name>E0TGM6_PARBH</name>
<dbReference type="GO" id="GO:0016810">
    <property type="term" value="F:hydrolase activity, acting on carbon-nitrogen (but not peptide) bonds"/>
    <property type="evidence" value="ECO:0007669"/>
    <property type="project" value="InterPro"/>
</dbReference>
<dbReference type="KEGG" id="pbr:PB2503_10534"/>
<dbReference type="HOGENOM" id="CLU_066872_0_0_5"/>
<dbReference type="STRING" id="314260.PB2503_10534"/>
<sequence>MDVEDWFQVWALSGAIDRDTWDERDLRVDANIDRILALFDRHQVKATFFVLGWIAERCPDMIRRLATEGHEVASHGWDHQKVFDQTETAFYEDILKTRIVLQELSGQSVDGFRAAGFSIDRRTPFAYDALAKAGYGYSSSSHPIAHDHYGDPSAPMEPYHVSSGLVEIPVAVTTLLGRRQTCAGGGWFRAMPYLLTRRLWRGLEDKGRSGVFYFHPWEVDPDQPSVPGLPLKARLRHRLNLHSTEKKLDRLLGEFNWTRIDKVFASSLADNTQSAA</sequence>